<dbReference type="AlphaFoldDB" id="A0A963Z4F8"/>
<reference evidence="2 3" key="1">
    <citation type="journal article" date="2021" name="Microorganisms">
        <title>Acidisoma silvae sp. nov. and Acidisomacellulosilytica sp. nov., Two Acidophilic Bacteria Isolated from Decaying Wood, Hydrolyzing Cellulose and Producing Poly-3-hydroxybutyrate.</title>
        <authorList>
            <person name="Mieszkin S."/>
            <person name="Pouder E."/>
            <person name="Uroz S."/>
            <person name="Simon-Colin C."/>
            <person name="Alain K."/>
        </authorList>
    </citation>
    <scope>NUCLEOTIDE SEQUENCE [LARGE SCALE GENOMIC DNA]</scope>
    <source>
        <strain evidence="2 3">HW T5.17</strain>
    </source>
</reference>
<organism evidence="2 3">
    <name type="scientific">Acidisoma cellulosilyticum</name>
    <dbReference type="NCBI Taxonomy" id="2802395"/>
    <lineage>
        <taxon>Bacteria</taxon>
        <taxon>Pseudomonadati</taxon>
        <taxon>Pseudomonadota</taxon>
        <taxon>Alphaproteobacteria</taxon>
        <taxon>Acetobacterales</taxon>
        <taxon>Acidocellaceae</taxon>
        <taxon>Acidisoma</taxon>
    </lineage>
</organism>
<comment type="caution">
    <text evidence="2">The sequence shown here is derived from an EMBL/GenBank/DDBJ whole genome shotgun (WGS) entry which is preliminary data.</text>
</comment>
<dbReference type="InterPro" id="IPR008863">
    <property type="entry name" value="Toxic_anion-R_TelA"/>
</dbReference>
<keyword evidence="1" id="KW-0175">Coiled coil</keyword>
<dbReference type="Proteomes" id="UP000721844">
    <property type="component" value="Unassembled WGS sequence"/>
</dbReference>
<evidence type="ECO:0000256" key="1">
    <source>
        <dbReference type="SAM" id="Coils"/>
    </source>
</evidence>
<dbReference type="EMBL" id="JAESVA010000006">
    <property type="protein sequence ID" value="MCB8882281.1"/>
    <property type="molecule type" value="Genomic_DNA"/>
</dbReference>
<dbReference type="Pfam" id="PF05816">
    <property type="entry name" value="TelA"/>
    <property type="match status" value="1"/>
</dbReference>
<feature type="coiled-coil region" evidence="1">
    <location>
        <begin position="178"/>
        <end position="205"/>
    </location>
</feature>
<feature type="coiled-coil region" evidence="1">
    <location>
        <begin position="96"/>
        <end position="123"/>
    </location>
</feature>
<evidence type="ECO:0000313" key="2">
    <source>
        <dbReference type="EMBL" id="MCB8882281.1"/>
    </source>
</evidence>
<protein>
    <submittedName>
        <fullName evidence="2">Toxic anion resistance protein</fullName>
    </submittedName>
</protein>
<accession>A0A963Z4F8</accession>
<keyword evidence="3" id="KW-1185">Reference proteome</keyword>
<sequence length="339" mass="37052">MTGTIDVKPLFDDTPLSVTAKAGIPTDADISALGARSRNIYDGATKRILQAHKTVDLGTMGVKLNGLIAVAKGMDIKNGGRQSLFEKATGFFRNERERIIAHVANVQQRLDALMKEVEDMVAAERDHIKTLTDLQLANLDYHQDMKEAAATAEAWLAAAQAALAAPPDPADEMAAARRAALQQLTARLERTINDFRNAMTLAKQEALTITQEQGNAQILIDEFERAQTIVLPALRSIVGQELIQIDQKHAAETDAMLRSTLDDALRIQAQMTGDNAVRLSQLQQSSAINTATLIDCETILEQAALRVKAIQEEGRKARLQDATNRSEVERRLLARLGEG</sequence>
<gene>
    <name evidence="2" type="ORF">ACELLULO517_18685</name>
</gene>
<evidence type="ECO:0000313" key="3">
    <source>
        <dbReference type="Proteomes" id="UP000721844"/>
    </source>
</evidence>
<dbReference type="RefSeq" id="WP_227308944.1">
    <property type="nucleotide sequence ID" value="NZ_JAESVA010000006.1"/>
</dbReference>
<proteinExistence type="predicted"/>
<name>A0A963Z4F8_9PROT</name>